<dbReference type="InterPro" id="IPR000847">
    <property type="entry name" value="LysR_HTH_N"/>
</dbReference>
<gene>
    <name evidence="7" type="ORF">GA0061098_1009206</name>
</gene>
<evidence type="ECO:0000259" key="6">
    <source>
        <dbReference type="PROSITE" id="PS50931"/>
    </source>
</evidence>
<comment type="function">
    <text evidence="1">NodD regulates the expression of the nodABCFE genes which encode other nodulation proteins. NodD is also a negative regulator of its own expression. Binds flavonoids as inducers.</text>
</comment>
<evidence type="ECO:0000256" key="1">
    <source>
        <dbReference type="ARBA" id="ARBA00003502"/>
    </source>
</evidence>
<reference evidence="8" key="1">
    <citation type="submission" date="2016-08" db="EMBL/GenBank/DDBJ databases">
        <authorList>
            <person name="Varghese N."/>
            <person name="Submissions Spin"/>
        </authorList>
    </citation>
    <scope>NUCLEOTIDE SEQUENCE [LARGE SCALE GENOMIC DNA]</scope>
    <source>
        <strain evidence="8">ERR11</strain>
    </source>
</reference>
<accession>A0A1C3WSD2</accession>
<name>A0A1C3WSD2_9BRAD</name>
<dbReference type="SUPFAM" id="SSF53850">
    <property type="entry name" value="Periplasmic binding protein-like II"/>
    <property type="match status" value="1"/>
</dbReference>
<protein>
    <submittedName>
        <fullName evidence="7">DNA-binding transcriptional regulator, LysR family</fullName>
    </submittedName>
</protein>
<dbReference type="AlphaFoldDB" id="A0A1C3WSD2"/>
<feature type="domain" description="HTH lysR-type" evidence="6">
    <location>
        <begin position="16"/>
        <end position="73"/>
    </location>
</feature>
<evidence type="ECO:0000256" key="4">
    <source>
        <dbReference type="ARBA" id="ARBA00023125"/>
    </source>
</evidence>
<evidence type="ECO:0000256" key="3">
    <source>
        <dbReference type="ARBA" id="ARBA00023015"/>
    </source>
</evidence>
<dbReference type="Gene3D" id="1.10.10.10">
    <property type="entry name" value="Winged helix-like DNA-binding domain superfamily/Winged helix DNA-binding domain"/>
    <property type="match status" value="1"/>
</dbReference>
<evidence type="ECO:0000313" key="7">
    <source>
        <dbReference type="EMBL" id="SCB42957.1"/>
    </source>
</evidence>
<dbReference type="SUPFAM" id="SSF46785">
    <property type="entry name" value="Winged helix' DNA-binding domain"/>
    <property type="match status" value="1"/>
</dbReference>
<proteinExistence type="inferred from homology"/>
<comment type="similarity">
    <text evidence="2">Belongs to the LysR transcriptional regulatory family.</text>
</comment>
<evidence type="ECO:0000256" key="5">
    <source>
        <dbReference type="ARBA" id="ARBA00023163"/>
    </source>
</evidence>
<evidence type="ECO:0000313" key="8">
    <source>
        <dbReference type="Proteomes" id="UP000199184"/>
    </source>
</evidence>
<dbReference type="PANTHER" id="PTHR30346">
    <property type="entry name" value="TRANSCRIPTIONAL DUAL REGULATOR HCAR-RELATED"/>
    <property type="match status" value="1"/>
</dbReference>
<dbReference type="GO" id="GO:0003677">
    <property type="term" value="F:DNA binding"/>
    <property type="evidence" value="ECO:0007669"/>
    <property type="project" value="UniProtKB-KW"/>
</dbReference>
<dbReference type="Gene3D" id="3.40.190.10">
    <property type="entry name" value="Periplasmic binding protein-like II"/>
    <property type="match status" value="2"/>
</dbReference>
<dbReference type="PROSITE" id="PS50931">
    <property type="entry name" value="HTH_LYSR"/>
    <property type="match status" value="1"/>
</dbReference>
<dbReference type="PANTHER" id="PTHR30346:SF0">
    <property type="entry name" value="HCA OPERON TRANSCRIPTIONAL ACTIVATOR HCAR"/>
    <property type="match status" value="1"/>
</dbReference>
<dbReference type="GO" id="GO:0032993">
    <property type="term" value="C:protein-DNA complex"/>
    <property type="evidence" value="ECO:0007669"/>
    <property type="project" value="TreeGrafter"/>
</dbReference>
<organism evidence="7 8">
    <name type="scientific">Bradyrhizobium shewense</name>
    <dbReference type="NCBI Taxonomy" id="1761772"/>
    <lineage>
        <taxon>Bacteria</taxon>
        <taxon>Pseudomonadati</taxon>
        <taxon>Pseudomonadota</taxon>
        <taxon>Alphaproteobacteria</taxon>
        <taxon>Hyphomicrobiales</taxon>
        <taxon>Nitrobacteraceae</taxon>
        <taxon>Bradyrhizobium</taxon>
    </lineage>
</organism>
<keyword evidence="5" id="KW-0804">Transcription</keyword>
<dbReference type="InterPro" id="IPR036388">
    <property type="entry name" value="WH-like_DNA-bd_sf"/>
</dbReference>
<dbReference type="InterPro" id="IPR036390">
    <property type="entry name" value="WH_DNA-bd_sf"/>
</dbReference>
<dbReference type="Proteomes" id="UP000199184">
    <property type="component" value="Unassembled WGS sequence"/>
</dbReference>
<keyword evidence="3" id="KW-0805">Transcription regulation</keyword>
<keyword evidence="4 7" id="KW-0238">DNA-binding</keyword>
<keyword evidence="8" id="KW-1185">Reference proteome</keyword>
<dbReference type="EMBL" id="FMAI01000009">
    <property type="protein sequence ID" value="SCB42957.1"/>
    <property type="molecule type" value="Genomic_DNA"/>
</dbReference>
<dbReference type="CDD" id="cd08414">
    <property type="entry name" value="PBP2_LTTR_aromatics_like"/>
    <property type="match status" value="1"/>
</dbReference>
<dbReference type="Pfam" id="PF00126">
    <property type="entry name" value="HTH_1"/>
    <property type="match status" value="1"/>
</dbReference>
<dbReference type="InterPro" id="IPR005119">
    <property type="entry name" value="LysR_subst-bd"/>
</dbReference>
<sequence>MGKTDKLRNASRTAAVELQHLRFAVAANDCGSLRRAADMLSVRHSVLSRSISQLEYLIGATLFERSAGGVTPTFAGRGFLKIANLVLEQIDALVETARSNGHGKAGRVSIGFCTSISAGNLRDTLIEFRERFPQIALATVERSRIRLMNALRDGTVDIIICPGRQTYSDDNVLSLWSEQILISLPEDHALATREYVLWTDLRHETILISQHDPGRELEDLLISKLVVPEDRPKIERHDVGRGIIKSLTSMGLGVSLVTESDIGAHFAGLTYRELGDGSGASHLDFFAEWRANNENPALKQFLKLLAERYSCPSVGE</sequence>
<dbReference type="Pfam" id="PF03466">
    <property type="entry name" value="LysR_substrate"/>
    <property type="match status" value="1"/>
</dbReference>
<dbReference type="GO" id="GO:0003700">
    <property type="term" value="F:DNA-binding transcription factor activity"/>
    <property type="evidence" value="ECO:0007669"/>
    <property type="project" value="InterPro"/>
</dbReference>
<evidence type="ECO:0000256" key="2">
    <source>
        <dbReference type="ARBA" id="ARBA00009437"/>
    </source>
</evidence>